<accession>A0A516Q3I5</accession>
<dbReference type="EMBL" id="CP041692">
    <property type="protein sequence ID" value="QDP97986.1"/>
    <property type="molecule type" value="Genomic_DNA"/>
</dbReference>
<keyword evidence="2" id="KW-1185">Reference proteome</keyword>
<gene>
    <name evidence="1" type="ORF">FOE78_20635</name>
</gene>
<proteinExistence type="predicted"/>
<dbReference type="AlphaFoldDB" id="A0A516Q3I5"/>
<organism evidence="1 2">
    <name type="scientific">Microlunatus elymi</name>
    <dbReference type="NCBI Taxonomy" id="2596828"/>
    <lineage>
        <taxon>Bacteria</taxon>
        <taxon>Bacillati</taxon>
        <taxon>Actinomycetota</taxon>
        <taxon>Actinomycetes</taxon>
        <taxon>Propionibacteriales</taxon>
        <taxon>Propionibacteriaceae</taxon>
        <taxon>Microlunatus</taxon>
    </lineage>
</organism>
<evidence type="ECO:0000313" key="2">
    <source>
        <dbReference type="Proteomes" id="UP000319263"/>
    </source>
</evidence>
<evidence type="ECO:0008006" key="3">
    <source>
        <dbReference type="Google" id="ProtNLM"/>
    </source>
</evidence>
<reference evidence="1 2" key="1">
    <citation type="submission" date="2019-07" db="EMBL/GenBank/DDBJ databases">
        <title>Microlunatus dokdonensis sp. nov. isolated from the rhizospheric soil of the wild plant Elymus tsukushiensis.</title>
        <authorList>
            <person name="Ghim S.-Y."/>
            <person name="Hwang Y.-J."/>
            <person name="Son J.-S."/>
            <person name="Shin J.-H."/>
        </authorList>
    </citation>
    <scope>NUCLEOTIDE SEQUENCE [LARGE SCALE GENOMIC DNA]</scope>
    <source>
        <strain evidence="1 2">KUDC0627</strain>
    </source>
</reference>
<dbReference type="KEGG" id="mik:FOE78_20635"/>
<dbReference type="OrthoDB" id="5877785at2"/>
<name>A0A516Q3I5_9ACTN</name>
<protein>
    <recommendedName>
        <fullName evidence="3">Restriction endonuclease</fullName>
    </recommendedName>
</protein>
<dbReference type="InterPro" id="IPR011335">
    <property type="entry name" value="Restrct_endonuc-II-like"/>
</dbReference>
<dbReference type="RefSeq" id="WP_143987938.1">
    <property type="nucleotide sequence ID" value="NZ_CP041692.1"/>
</dbReference>
<dbReference type="SUPFAM" id="SSF52980">
    <property type="entry name" value="Restriction endonuclease-like"/>
    <property type="match status" value="1"/>
</dbReference>
<dbReference type="Proteomes" id="UP000319263">
    <property type="component" value="Chromosome"/>
</dbReference>
<evidence type="ECO:0000313" key="1">
    <source>
        <dbReference type="EMBL" id="QDP97986.1"/>
    </source>
</evidence>
<sequence length="139" mass="15205">MLLEDDVVDAVAEFITQHGWTIESIAHATEHGDDIVATKGNEVLRVEAKGSGSSRGHSARFGKTFTSGQVHTHVAVAVLRAMTWVSQSQSTRAAIALPDDQAHRSRIERVDAALRRLHIGVFWVTEGRAVSVDAPWRLD</sequence>